<dbReference type="InterPro" id="IPR016102">
    <property type="entry name" value="Succinyl-CoA_synth-like"/>
</dbReference>
<evidence type="ECO:0000259" key="4">
    <source>
        <dbReference type="SMART" id="SM00881"/>
    </source>
</evidence>
<dbReference type="Pfam" id="PF13380">
    <property type="entry name" value="CoA_binding_2"/>
    <property type="match status" value="1"/>
</dbReference>
<protein>
    <submittedName>
        <fullName evidence="5">Acyl-CoA synthetase</fullName>
    </submittedName>
</protein>
<keyword evidence="2" id="KW-0547">Nucleotide-binding</keyword>
<dbReference type="Pfam" id="PF19045">
    <property type="entry name" value="Ligase_CoA_2"/>
    <property type="match status" value="1"/>
</dbReference>
<dbReference type="SMART" id="SM00881">
    <property type="entry name" value="CoA_binding"/>
    <property type="match status" value="1"/>
</dbReference>
<sequence length="706" mass="78555">MQKNLFKLFSPKSIVIIGASHEPGKVGYEIINNIINGKYKGEIFLINPKAGKILGKKVFKNLLEIKKNIDLAIIVVPAKICPVVLEEVGQKGIKCAIIVSAGFKETGKKGIELENEIKKIAKKYQISFLGPNCLGLINPKQVLNATFGIDFLPSKGNIFFLSQSGAILCGFLDLADQNNLGFSKIISLGNKANLSENDFLEFALNDSQTKIILLYLESFADGKKTIEILKKNSKKPVILLKAGLSEKGQKAASLHTGSLAGSNEAFEAFIKKTNIIKADSLRDLFDLAKGFSFQNLLQENKITILTNAGGLGVLGADAVEKFKVKSLKLKVKDNLELVDLSKETKDFLKKNLPLACSVENPVDVIGDAKADRYKIALESILKDKNVSVVLVFLTPQKMTEPEKIAEAIVLLFKKYKKPIFTCFFGQKSVKKAIEILEKNKIPNFDSPEKAVEVIQKMQKNNQIFKEIKNVGQFKILEKNKIKKILNEAGEQKNLKPEKVAEILKICKIMCPKFKIAFSEEEAIKKAQELSYPLVMKTACLDILHKKDIGGVKLNLKNIQEVKKAYQEIVKNIKNNKVIIQEMVQNGEEIIIGMKRDEEFGPLIMFGLGGIFVEILKDVSFGIAPLGYNEAKEMIFSTKGYQILKGARGEKEKDINSIIEILLKISELSLNFPQIKEIDLNPVKVFEASRVSLKKGYSVLDFKIILS</sequence>
<keyword evidence="1" id="KW-0436">Ligase</keyword>
<dbReference type="InterPro" id="IPR051538">
    <property type="entry name" value="Acyl-CoA_Synth/Transferase"/>
</dbReference>
<dbReference type="Gene3D" id="3.40.50.261">
    <property type="entry name" value="Succinyl-CoA synthetase domains"/>
    <property type="match status" value="2"/>
</dbReference>
<dbReference type="GO" id="GO:0043758">
    <property type="term" value="F:acetate-CoA ligase (ADP-forming) activity"/>
    <property type="evidence" value="ECO:0007669"/>
    <property type="project" value="InterPro"/>
</dbReference>
<dbReference type="SUPFAM" id="SSF52210">
    <property type="entry name" value="Succinyl-CoA synthetase domains"/>
    <property type="match status" value="2"/>
</dbReference>
<dbReference type="PANTHER" id="PTHR43334">
    <property type="entry name" value="ACETATE--COA LIGASE [ADP-FORMING]"/>
    <property type="match status" value="1"/>
</dbReference>
<dbReference type="EMBL" id="PGYQ01000002">
    <property type="protein sequence ID" value="PKL72538.1"/>
    <property type="molecule type" value="Genomic_DNA"/>
</dbReference>
<dbReference type="Gene3D" id="3.30.1490.20">
    <property type="entry name" value="ATP-grasp fold, A domain"/>
    <property type="match status" value="1"/>
</dbReference>
<dbReference type="InterPro" id="IPR043938">
    <property type="entry name" value="Ligase_CoA_dom"/>
</dbReference>
<organism evidence="5 6">
    <name type="scientific">Candidatus Kuenenbacteria bacterium HGW-Kuenenbacteria-1</name>
    <dbReference type="NCBI Taxonomy" id="2013812"/>
    <lineage>
        <taxon>Bacteria</taxon>
        <taxon>Candidatus Kueneniibacteriota</taxon>
    </lineage>
</organism>
<evidence type="ECO:0000256" key="1">
    <source>
        <dbReference type="ARBA" id="ARBA00022598"/>
    </source>
</evidence>
<evidence type="ECO:0000256" key="2">
    <source>
        <dbReference type="ARBA" id="ARBA00022741"/>
    </source>
</evidence>
<keyword evidence="3" id="KW-0067">ATP-binding</keyword>
<reference evidence="5 6" key="1">
    <citation type="journal article" date="2017" name="ISME J.">
        <title>Potential for microbial H2 and metal transformations associated with novel bacteria and archaea in deep terrestrial subsurface sediments.</title>
        <authorList>
            <person name="Hernsdorf A.W."/>
            <person name="Amano Y."/>
            <person name="Miyakawa K."/>
            <person name="Ise K."/>
            <person name="Suzuki Y."/>
            <person name="Anantharaman K."/>
            <person name="Probst A."/>
            <person name="Burstein D."/>
            <person name="Thomas B.C."/>
            <person name="Banfield J.F."/>
        </authorList>
    </citation>
    <scope>NUCLEOTIDE SEQUENCE [LARGE SCALE GENOMIC DNA]</scope>
    <source>
        <strain evidence="5">HGW-Kuenenbacteria-1</strain>
    </source>
</reference>
<evidence type="ECO:0000313" key="6">
    <source>
        <dbReference type="Proteomes" id="UP000233414"/>
    </source>
</evidence>
<dbReference type="InterPro" id="IPR032875">
    <property type="entry name" value="Succ_CoA_lig_flav_dom"/>
</dbReference>
<dbReference type="SUPFAM" id="SSF56059">
    <property type="entry name" value="Glutathione synthetase ATP-binding domain-like"/>
    <property type="match status" value="1"/>
</dbReference>
<dbReference type="Gene3D" id="3.30.470.20">
    <property type="entry name" value="ATP-grasp fold, B domain"/>
    <property type="match status" value="1"/>
</dbReference>
<gene>
    <name evidence="5" type="ORF">CVV26_00815</name>
</gene>
<dbReference type="SUPFAM" id="SSF51735">
    <property type="entry name" value="NAD(P)-binding Rossmann-fold domains"/>
    <property type="match status" value="1"/>
</dbReference>
<dbReference type="InterPro" id="IPR003781">
    <property type="entry name" value="CoA-bd"/>
</dbReference>
<dbReference type="Pfam" id="PF13607">
    <property type="entry name" value="Succ_CoA_lig"/>
    <property type="match status" value="1"/>
</dbReference>
<dbReference type="GO" id="GO:0005524">
    <property type="term" value="F:ATP binding"/>
    <property type="evidence" value="ECO:0007669"/>
    <property type="project" value="UniProtKB-KW"/>
</dbReference>
<dbReference type="Gene3D" id="3.40.50.720">
    <property type="entry name" value="NAD(P)-binding Rossmann-like Domain"/>
    <property type="match status" value="1"/>
</dbReference>
<dbReference type="AlphaFoldDB" id="A0A2N1UNU6"/>
<dbReference type="InterPro" id="IPR036291">
    <property type="entry name" value="NAD(P)-bd_dom_sf"/>
</dbReference>
<feature type="domain" description="CoA-binding" evidence="4">
    <location>
        <begin position="8"/>
        <end position="103"/>
    </location>
</feature>
<comment type="caution">
    <text evidence="5">The sequence shown here is derived from an EMBL/GenBank/DDBJ whole genome shotgun (WGS) entry which is preliminary data.</text>
</comment>
<accession>A0A2N1UNU6</accession>
<dbReference type="PANTHER" id="PTHR43334:SF1">
    <property type="entry name" value="3-HYDROXYPROPIONATE--COA LIGASE [ADP-FORMING]"/>
    <property type="match status" value="1"/>
</dbReference>
<dbReference type="Pfam" id="PF13549">
    <property type="entry name" value="ATP-grasp_5"/>
    <property type="match status" value="1"/>
</dbReference>
<name>A0A2N1UNU6_9BACT</name>
<evidence type="ECO:0000313" key="5">
    <source>
        <dbReference type="EMBL" id="PKL72538.1"/>
    </source>
</evidence>
<proteinExistence type="predicted"/>
<dbReference type="Proteomes" id="UP000233414">
    <property type="component" value="Unassembled WGS sequence"/>
</dbReference>
<dbReference type="InterPro" id="IPR013815">
    <property type="entry name" value="ATP_grasp_subdomain_1"/>
</dbReference>
<evidence type="ECO:0000256" key="3">
    <source>
        <dbReference type="ARBA" id="ARBA00022840"/>
    </source>
</evidence>